<dbReference type="Gene3D" id="3.30.420.10">
    <property type="entry name" value="Ribonuclease H-like superfamily/Ribonuclease H"/>
    <property type="match status" value="1"/>
</dbReference>
<dbReference type="InterPro" id="IPR036397">
    <property type="entry name" value="RNaseH_sf"/>
</dbReference>
<dbReference type="PANTHER" id="PTHR46889">
    <property type="entry name" value="TRANSPOSASE INSF FOR INSERTION SEQUENCE IS3B-RELATED"/>
    <property type="match status" value="1"/>
</dbReference>
<evidence type="ECO:0000259" key="1">
    <source>
        <dbReference type="PROSITE" id="PS50994"/>
    </source>
</evidence>
<protein>
    <submittedName>
        <fullName evidence="2">Integrase core domain-containing protein</fullName>
    </submittedName>
</protein>
<dbReference type="InterPro" id="IPR001584">
    <property type="entry name" value="Integrase_cat-core"/>
</dbReference>
<proteinExistence type="predicted"/>
<organism evidence="2 3">
    <name type="scientific">Thioclava litoralis</name>
    <dbReference type="NCBI Taxonomy" id="3076557"/>
    <lineage>
        <taxon>Bacteria</taxon>
        <taxon>Pseudomonadati</taxon>
        <taxon>Pseudomonadota</taxon>
        <taxon>Alphaproteobacteria</taxon>
        <taxon>Rhodobacterales</taxon>
        <taxon>Paracoccaceae</taxon>
        <taxon>Thioclava</taxon>
    </lineage>
</organism>
<dbReference type="RefSeq" id="WP_406721209.1">
    <property type="nucleotide sequence ID" value="NZ_CP135443.1"/>
</dbReference>
<dbReference type="Pfam" id="PF13683">
    <property type="entry name" value="rve_3"/>
    <property type="match status" value="1"/>
</dbReference>
<accession>A0ABZ1E0K7</accession>
<dbReference type="Proteomes" id="UP001623290">
    <property type="component" value="Chromosome"/>
</dbReference>
<dbReference type="InterPro" id="IPR012337">
    <property type="entry name" value="RNaseH-like_sf"/>
</dbReference>
<dbReference type="PROSITE" id="PS50994">
    <property type="entry name" value="INTEGRASE"/>
    <property type="match status" value="1"/>
</dbReference>
<feature type="domain" description="Integrase catalytic" evidence="1">
    <location>
        <begin position="1"/>
        <end position="86"/>
    </location>
</feature>
<evidence type="ECO:0000313" key="2">
    <source>
        <dbReference type="EMBL" id="WRY34273.1"/>
    </source>
</evidence>
<gene>
    <name evidence="2" type="ORF">RPE78_03000</name>
</gene>
<dbReference type="SUPFAM" id="SSF53098">
    <property type="entry name" value="Ribonuclease H-like"/>
    <property type="match status" value="1"/>
</dbReference>
<name>A0ABZ1E0K7_9RHOB</name>
<dbReference type="EMBL" id="CP135443">
    <property type="protein sequence ID" value="WRY34273.1"/>
    <property type="molecule type" value="Genomic_DNA"/>
</dbReference>
<dbReference type="PANTHER" id="PTHR46889:SF4">
    <property type="entry name" value="TRANSPOSASE INSO FOR INSERTION SEQUENCE ELEMENT IS911B-RELATED"/>
    <property type="match status" value="1"/>
</dbReference>
<reference evidence="2 3" key="1">
    <citation type="submission" date="2023-09" db="EMBL/GenBank/DDBJ databases">
        <title>Thioclava shenzhenensis sp. nov., a multidrug resistant bacteria-antagonizing species isolated from coastal seawater.</title>
        <authorList>
            <person name="Long M."/>
        </authorList>
    </citation>
    <scope>NUCLEOTIDE SEQUENCE [LARGE SCALE GENOMIC DNA]</scope>
    <source>
        <strain evidence="2 3">FTW29</strain>
    </source>
</reference>
<dbReference type="InterPro" id="IPR050900">
    <property type="entry name" value="Transposase_IS3/IS150/IS904"/>
</dbReference>
<evidence type="ECO:0000313" key="3">
    <source>
        <dbReference type="Proteomes" id="UP001623290"/>
    </source>
</evidence>
<keyword evidence="3" id="KW-1185">Reference proteome</keyword>
<sequence>MVFTSHHFTKIVRSYGLKQEFITPHCPQQNGMVERFIRTLTEQCVQRHRFETIQHAMRVIADWIAFYNNRRPHQALAMRSLLRHSN</sequence>